<accession>A0A521EUN3</accession>
<dbReference type="InterPro" id="IPR029044">
    <property type="entry name" value="Nucleotide-diphossugar_trans"/>
</dbReference>
<dbReference type="Gene3D" id="3.90.550.10">
    <property type="entry name" value="Spore Coat Polysaccharide Biosynthesis Protein SpsA, Chain A"/>
    <property type="match status" value="1"/>
</dbReference>
<gene>
    <name evidence="5" type="ORF">SAMN06265218_11920</name>
</gene>
<name>A0A521EUN3_9BACT</name>
<evidence type="ECO:0000256" key="1">
    <source>
        <dbReference type="ARBA" id="ARBA00022679"/>
    </source>
</evidence>
<dbReference type="OrthoDB" id="9811884at2"/>
<dbReference type="PANTHER" id="PTHR43685:SF2">
    <property type="entry name" value="GLYCOSYLTRANSFERASE 2-LIKE DOMAIN-CONTAINING PROTEIN"/>
    <property type="match status" value="1"/>
</dbReference>
<evidence type="ECO:0000313" key="6">
    <source>
        <dbReference type="Proteomes" id="UP000317593"/>
    </source>
</evidence>
<dbReference type="Proteomes" id="UP000317593">
    <property type="component" value="Unassembled WGS sequence"/>
</dbReference>
<evidence type="ECO:0000259" key="3">
    <source>
        <dbReference type="Pfam" id="PF00535"/>
    </source>
</evidence>
<sequence>MDLSIIVIGRNEAEHLLRCLRSVQSIQTKEEVSSFEVIYIDSDSDDNSIEIARQEGIDKIIRITNFFNAAVARNIGAQHARFGSLIFLDGDMVLNKINMHQIQQYLEDENSIVRAEMKENIIRDGRVVKSYKRDYPKHLSGGAFIMKKAAYEKIGGMDNRFKKGQDYDFFIRAYELGYEMIVSNSFSCSHDTRGYRAKSNLMNIPFRAGIYRGLLFRKNLCSKITLRLMLYEYYPVLAFLTGICLFFLFQNLNLLYGTIGTLFILTIYKIRKEGGVRLFVTEIFNQFMMVISFFSFVPKKKETSVEII</sequence>
<dbReference type="RefSeq" id="WP_142715751.1">
    <property type="nucleotide sequence ID" value="NZ_FXTH01000019.1"/>
</dbReference>
<dbReference type="InterPro" id="IPR050834">
    <property type="entry name" value="Glycosyltransf_2"/>
</dbReference>
<dbReference type="InterPro" id="IPR027791">
    <property type="entry name" value="Galactosyl_T_C"/>
</dbReference>
<dbReference type="Pfam" id="PF00535">
    <property type="entry name" value="Glycos_transf_2"/>
    <property type="match status" value="1"/>
</dbReference>
<dbReference type="EMBL" id="FXTH01000019">
    <property type="protein sequence ID" value="SMO87605.1"/>
    <property type="molecule type" value="Genomic_DNA"/>
</dbReference>
<dbReference type="InterPro" id="IPR001173">
    <property type="entry name" value="Glyco_trans_2-like"/>
</dbReference>
<feature type="domain" description="Glycosyltransferase 2-like" evidence="3">
    <location>
        <begin position="4"/>
        <end position="115"/>
    </location>
</feature>
<dbReference type="GO" id="GO:0016740">
    <property type="term" value="F:transferase activity"/>
    <property type="evidence" value="ECO:0007669"/>
    <property type="project" value="UniProtKB-KW"/>
</dbReference>
<evidence type="ECO:0000313" key="5">
    <source>
        <dbReference type="EMBL" id="SMO87605.1"/>
    </source>
</evidence>
<reference evidence="5 6" key="1">
    <citation type="submission" date="2017-05" db="EMBL/GenBank/DDBJ databases">
        <authorList>
            <person name="Varghese N."/>
            <person name="Submissions S."/>
        </authorList>
    </citation>
    <scope>NUCLEOTIDE SEQUENCE [LARGE SCALE GENOMIC DNA]</scope>
    <source>
        <strain evidence="5 6">DSM 21194</strain>
    </source>
</reference>
<keyword evidence="2" id="KW-0812">Transmembrane</keyword>
<keyword evidence="2" id="KW-0472">Membrane</keyword>
<proteinExistence type="predicted"/>
<feature type="transmembrane region" description="Helical" evidence="2">
    <location>
        <begin position="278"/>
        <end position="297"/>
    </location>
</feature>
<feature type="domain" description="Galactosyltransferase C-terminal" evidence="4">
    <location>
        <begin position="131"/>
        <end position="180"/>
    </location>
</feature>
<dbReference type="CDD" id="cd00761">
    <property type="entry name" value="Glyco_tranf_GTA_type"/>
    <property type="match status" value="1"/>
</dbReference>
<keyword evidence="1 5" id="KW-0808">Transferase</keyword>
<dbReference type="AlphaFoldDB" id="A0A521EUN3"/>
<evidence type="ECO:0000259" key="4">
    <source>
        <dbReference type="Pfam" id="PF02709"/>
    </source>
</evidence>
<dbReference type="PANTHER" id="PTHR43685">
    <property type="entry name" value="GLYCOSYLTRANSFERASE"/>
    <property type="match status" value="1"/>
</dbReference>
<evidence type="ECO:0000256" key="2">
    <source>
        <dbReference type="SAM" id="Phobius"/>
    </source>
</evidence>
<dbReference type="Pfam" id="PF02709">
    <property type="entry name" value="Glyco_transf_7C"/>
    <property type="match status" value="1"/>
</dbReference>
<keyword evidence="6" id="KW-1185">Reference proteome</keyword>
<protein>
    <submittedName>
        <fullName evidence="5">Glycosyltransferase, GT2 family</fullName>
    </submittedName>
</protein>
<dbReference type="SUPFAM" id="SSF53448">
    <property type="entry name" value="Nucleotide-diphospho-sugar transferases"/>
    <property type="match status" value="1"/>
</dbReference>
<organism evidence="5 6">
    <name type="scientific">Fodinibius sediminis</name>
    <dbReference type="NCBI Taxonomy" id="1214077"/>
    <lineage>
        <taxon>Bacteria</taxon>
        <taxon>Pseudomonadati</taxon>
        <taxon>Balneolota</taxon>
        <taxon>Balneolia</taxon>
        <taxon>Balneolales</taxon>
        <taxon>Balneolaceae</taxon>
        <taxon>Fodinibius</taxon>
    </lineage>
</organism>
<feature type="transmembrane region" description="Helical" evidence="2">
    <location>
        <begin position="228"/>
        <end position="248"/>
    </location>
</feature>
<keyword evidence="2" id="KW-1133">Transmembrane helix</keyword>